<reference evidence="6 7" key="1">
    <citation type="submission" date="2019-05" db="EMBL/GenBank/DDBJ databases">
        <title>The metagenome of a microbial culture collection derived from dairy environment covers the genomic content of the human microbiome.</title>
        <authorList>
            <person name="Roder T."/>
            <person name="Wuthrich D."/>
            <person name="Sattari Z."/>
            <person name="Von Ah U."/>
            <person name="Bar C."/>
            <person name="Ronchi F."/>
            <person name="Macpherson A.J."/>
            <person name="Ganal-Vonarburg S.C."/>
            <person name="Bruggmann R."/>
            <person name="Vergeres G."/>
        </authorList>
    </citation>
    <scope>NUCLEOTIDE SEQUENCE [LARGE SCALE GENOMIC DNA]</scope>
    <source>
        <strain evidence="6 7">FAM 24227</strain>
    </source>
</reference>
<evidence type="ECO:0000313" key="7">
    <source>
        <dbReference type="Proteomes" id="UP000306420"/>
    </source>
</evidence>
<dbReference type="PROSITE" id="PS50893">
    <property type="entry name" value="ABC_TRANSPORTER_2"/>
    <property type="match status" value="2"/>
</dbReference>
<evidence type="ECO:0000313" key="6">
    <source>
        <dbReference type="EMBL" id="TLQ49451.1"/>
    </source>
</evidence>
<dbReference type="Proteomes" id="UP000306420">
    <property type="component" value="Unassembled WGS sequence"/>
</dbReference>
<evidence type="ECO:0000256" key="1">
    <source>
        <dbReference type="ARBA" id="ARBA00022448"/>
    </source>
</evidence>
<dbReference type="InterPro" id="IPR027417">
    <property type="entry name" value="P-loop_NTPase"/>
</dbReference>
<dbReference type="InterPro" id="IPR003439">
    <property type="entry name" value="ABC_transporter-like_ATP-bd"/>
</dbReference>
<feature type="domain" description="ABC transporter" evidence="5">
    <location>
        <begin position="5"/>
        <end position="236"/>
    </location>
</feature>
<feature type="domain" description="ABC transporter" evidence="5">
    <location>
        <begin position="238"/>
        <end position="491"/>
    </location>
</feature>
<dbReference type="GO" id="GO:0005524">
    <property type="term" value="F:ATP binding"/>
    <property type="evidence" value="ECO:0007669"/>
    <property type="project" value="UniProtKB-KW"/>
</dbReference>
<keyword evidence="1" id="KW-0813">Transport</keyword>
<keyword evidence="2" id="KW-0677">Repeat</keyword>
<gene>
    <name evidence="6" type="ORF">FEZ33_00235</name>
</gene>
<dbReference type="CDD" id="cd03216">
    <property type="entry name" value="ABC_Carb_Monos_I"/>
    <property type="match status" value="1"/>
</dbReference>
<comment type="caution">
    <text evidence="6">The sequence shown here is derived from an EMBL/GenBank/DDBJ whole genome shotgun (WGS) entry which is preliminary data.</text>
</comment>
<keyword evidence="3" id="KW-0547">Nucleotide-binding</keyword>
<dbReference type="InterPro" id="IPR003593">
    <property type="entry name" value="AAA+_ATPase"/>
</dbReference>
<name>A0A5R9EKF0_9LACT</name>
<dbReference type="InterPro" id="IPR050107">
    <property type="entry name" value="ABC_carbohydrate_import_ATPase"/>
</dbReference>
<protein>
    <submittedName>
        <fullName evidence="6">Sugar ABC transporter ATP-binding protein</fullName>
    </submittedName>
</protein>
<dbReference type="PANTHER" id="PTHR43790:SF9">
    <property type="entry name" value="GALACTOFURANOSE TRANSPORTER ATP-BINDING PROTEIN YTFR"/>
    <property type="match status" value="1"/>
</dbReference>
<dbReference type="GO" id="GO:0016887">
    <property type="term" value="F:ATP hydrolysis activity"/>
    <property type="evidence" value="ECO:0007669"/>
    <property type="project" value="InterPro"/>
</dbReference>
<evidence type="ECO:0000256" key="2">
    <source>
        <dbReference type="ARBA" id="ARBA00022737"/>
    </source>
</evidence>
<dbReference type="Pfam" id="PF00005">
    <property type="entry name" value="ABC_tran"/>
    <property type="match status" value="2"/>
</dbReference>
<keyword evidence="4 6" id="KW-0067">ATP-binding</keyword>
<dbReference type="PROSITE" id="PS00211">
    <property type="entry name" value="ABC_TRANSPORTER_1"/>
    <property type="match status" value="1"/>
</dbReference>
<dbReference type="SUPFAM" id="SSF52540">
    <property type="entry name" value="P-loop containing nucleoside triphosphate hydrolases"/>
    <property type="match status" value="2"/>
</dbReference>
<dbReference type="PANTHER" id="PTHR43790">
    <property type="entry name" value="CARBOHYDRATE TRANSPORT ATP-BINDING PROTEIN MG119-RELATED"/>
    <property type="match status" value="1"/>
</dbReference>
<accession>A0A5R9EKF0</accession>
<dbReference type="InterPro" id="IPR017871">
    <property type="entry name" value="ABC_transporter-like_CS"/>
</dbReference>
<evidence type="ECO:0000256" key="4">
    <source>
        <dbReference type="ARBA" id="ARBA00022840"/>
    </source>
</evidence>
<sequence length="494" mass="55113">MNPVAEMKSITKSFGNNHVLKEVDFTLMPGSIHALLGENGTGKTTLMNILGNIIPRDSGSIELFGEVYDEKEVKNQVAFIHQELSLINDLTVFENLFLGRELKKGVFLDKKAMREETEKYIQMLDVDLNANQLVGTLNPALKQITEILRAVMQEAKIIIMDEPTSSLTDVEINHVFNVIRNLKESGVSIIFISHKLNEVLTICDSYTIMRDGHVVATGEVTDDLTEAHLSSHMVGKDLSTDIIYKERPIGEMILELEDLTKERQFKNVDMTLKKGEIIGVTGLLGDGRSELFMSVVGANSPFKGTVKVNGQAVKIKNTTQAMKNNITYVPKNRKENGIISDLSIKENMILPIMNSLDQYGILNSKAIQEHNQRYINELFIKVSDTKNLITSLSGGNQQKVVLAKALGSQPEIVILDNPTQGVDVGAKLEIYSLIMKLAAEGISFIILSSEYPELYNLCDRVYVMFHGEVKHEFRREDLNEEDIMLIATGGSVHE</sequence>
<dbReference type="Gene3D" id="3.40.50.300">
    <property type="entry name" value="P-loop containing nucleotide triphosphate hydrolases"/>
    <property type="match status" value="2"/>
</dbReference>
<evidence type="ECO:0000259" key="5">
    <source>
        <dbReference type="PROSITE" id="PS50893"/>
    </source>
</evidence>
<organism evidence="6 7">
    <name type="scientific">Ruoffia tabacinasalis</name>
    <dbReference type="NCBI Taxonomy" id="87458"/>
    <lineage>
        <taxon>Bacteria</taxon>
        <taxon>Bacillati</taxon>
        <taxon>Bacillota</taxon>
        <taxon>Bacilli</taxon>
        <taxon>Lactobacillales</taxon>
        <taxon>Aerococcaceae</taxon>
        <taxon>Ruoffia</taxon>
    </lineage>
</organism>
<proteinExistence type="predicted"/>
<evidence type="ECO:0000256" key="3">
    <source>
        <dbReference type="ARBA" id="ARBA00022741"/>
    </source>
</evidence>
<dbReference type="OrthoDB" id="9771863at2"/>
<dbReference type="EMBL" id="VBSP01000001">
    <property type="protein sequence ID" value="TLQ49451.1"/>
    <property type="molecule type" value="Genomic_DNA"/>
</dbReference>
<dbReference type="CDD" id="cd03215">
    <property type="entry name" value="ABC_Carb_Monos_II"/>
    <property type="match status" value="1"/>
</dbReference>
<dbReference type="SMART" id="SM00382">
    <property type="entry name" value="AAA"/>
    <property type="match status" value="2"/>
</dbReference>
<dbReference type="AlphaFoldDB" id="A0A5R9EKF0"/>
<dbReference type="RefSeq" id="WP_138403373.1">
    <property type="nucleotide sequence ID" value="NZ_VBSP01000001.1"/>
</dbReference>